<keyword evidence="9" id="KW-1185">Reference proteome</keyword>
<comment type="caution">
    <text evidence="8">The sequence shown here is derived from an EMBL/GenBank/DDBJ whole genome shotgun (WGS) entry which is preliminary data.</text>
</comment>
<dbReference type="SUPFAM" id="SSF52172">
    <property type="entry name" value="CheY-like"/>
    <property type="match status" value="1"/>
</dbReference>
<evidence type="ECO:0000313" key="9">
    <source>
        <dbReference type="Proteomes" id="UP000245080"/>
    </source>
</evidence>
<proteinExistence type="predicted"/>
<reference evidence="8 9" key="1">
    <citation type="journal article" date="2018" name="Int. J. Syst. Evol. Microbiol.">
        <title>Lactobacillus bambusae sp. nov., isolated from a traditional fermented Ma-bamboo shoots of Taiwan.</title>
        <authorList>
            <person name="Wang L.-T."/>
        </authorList>
    </citation>
    <scope>NUCLEOTIDE SEQUENCE [LARGE SCALE GENOMIC DNA]</scope>
    <source>
        <strain evidence="8 9">BS-W1</strain>
    </source>
</reference>
<dbReference type="OrthoDB" id="9780153at2"/>
<dbReference type="CDD" id="cd06170">
    <property type="entry name" value="LuxR_C_like"/>
    <property type="match status" value="1"/>
</dbReference>
<protein>
    <submittedName>
        <fullName evidence="8">DNA-binding response regulator</fullName>
    </submittedName>
</protein>
<dbReference type="SUPFAM" id="SSF46894">
    <property type="entry name" value="C-terminal effector domain of the bipartite response regulators"/>
    <property type="match status" value="1"/>
</dbReference>
<keyword evidence="2" id="KW-0805">Transcription regulation</keyword>
<evidence type="ECO:0000256" key="2">
    <source>
        <dbReference type="ARBA" id="ARBA00023015"/>
    </source>
</evidence>
<dbReference type="Gene3D" id="3.40.50.2300">
    <property type="match status" value="1"/>
</dbReference>
<dbReference type="AlphaFoldDB" id="A0A2V1N179"/>
<dbReference type="PANTHER" id="PTHR43214">
    <property type="entry name" value="TWO-COMPONENT RESPONSE REGULATOR"/>
    <property type="match status" value="1"/>
</dbReference>
<evidence type="ECO:0000256" key="1">
    <source>
        <dbReference type="ARBA" id="ARBA00022553"/>
    </source>
</evidence>
<dbReference type="InterPro" id="IPR001789">
    <property type="entry name" value="Sig_transdc_resp-reg_receiver"/>
</dbReference>
<sequence>MITLYLAEDQELLNTAMQQLLNLEDDMKVVGSATDGRQAWQEIQAVKPDIAILDIEMPYQSGLTVAAKMKNEALPTRAIILTTFAQRTYFNQAVKADVAAYLLKDSPTDELVAVIRRVQTGEVIYAPELVRNMVTEENNPLTDREMDILKWVAQGASNKKIAAELYLSDGTVRNYLSAIFSKLGIHSRTEAINLAQQNKWLV</sequence>
<dbReference type="InterPro" id="IPR000792">
    <property type="entry name" value="Tscrpt_reg_LuxR_C"/>
</dbReference>
<dbReference type="GO" id="GO:0006355">
    <property type="term" value="P:regulation of DNA-templated transcription"/>
    <property type="evidence" value="ECO:0007669"/>
    <property type="project" value="InterPro"/>
</dbReference>
<evidence type="ECO:0000256" key="5">
    <source>
        <dbReference type="PROSITE-ProRule" id="PRU00169"/>
    </source>
</evidence>
<accession>A0A2V1N179</accession>
<dbReference type="Pfam" id="PF00196">
    <property type="entry name" value="GerE"/>
    <property type="match status" value="1"/>
</dbReference>
<dbReference type="PRINTS" id="PR00038">
    <property type="entry name" value="HTHLUXR"/>
</dbReference>
<dbReference type="PROSITE" id="PS50110">
    <property type="entry name" value="RESPONSE_REGULATORY"/>
    <property type="match status" value="1"/>
</dbReference>
<dbReference type="GO" id="GO:0003677">
    <property type="term" value="F:DNA binding"/>
    <property type="evidence" value="ECO:0007669"/>
    <property type="project" value="UniProtKB-KW"/>
</dbReference>
<dbReference type="RefSeq" id="WP_109250444.1">
    <property type="nucleotide sequence ID" value="NZ_QCXQ01000002.1"/>
</dbReference>
<evidence type="ECO:0000256" key="3">
    <source>
        <dbReference type="ARBA" id="ARBA00023125"/>
    </source>
</evidence>
<dbReference type="SMART" id="SM00421">
    <property type="entry name" value="HTH_LUXR"/>
    <property type="match status" value="1"/>
</dbReference>
<evidence type="ECO:0000259" key="7">
    <source>
        <dbReference type="PROSITE" id="PS50110"/>
    </source>
</evidence>
<keyword evidence="4" id="KW-0804">Transcription</keyword>
<evidence type="ECO:0000256" key="4">
    <source>
        <dbReference type="ARBA" id="ARBA00023163"/>
    </source>
</evidence>
<feature type="modified residue" description="4-aspartylphosphate" evidence="5">
    <location>
        <position position="54"/>
    </location>
</feature>
<feature type="domain" description="HTH luxR-type" evidence="6">
    <location>
        <begin position="134"/>
        <end position="199"/>
    </location>
</feature>
<organism evidence="8 9">
    <name type="scientific">Levilactobacillus bambusae</name>
    <dbReference type="NCBI Taxonomy" id="2024736"/>
    <lineage>
        <taxon>Bacteria</taxon>
        <taxon>Bacillati</taxon>
        <taxon>Bacillota</taxon>
        <taxon>Bacilli</taxon>
        <taxon>Lactobacillales</taxon>
        <taxon>Lactobacillaceae</taxon>
        <taxon>Levilactobacillus</taxon>
    </lineage>
</organism>
<name>A0A2V1N179_9LACO</name>
<keyword evidence="3 8" id="KW-0238">DNA-binding</keyword>
<dbReference type="InterPro" id="IPR011006">
    <property type="entry name" value="CheY-like_superfamily"/>
</dbReference>
<dbReference type="InterPro" id="IPR039420">
    <property type="entry name" value="WalR-like"/>
</dbReference>
<keyword evidence="1 5" id="KW-0597">Phosphoprotein</keyword>
<evidence type="ECO:0000313" key="8">
    <source>
        <dbReference type="EMBL" id="PWG00498.1"/>
    </source>
</evidence>
<dbReference type="InterPro" id="IPR016032">
    <property type="entry name" value="Sig_transdc_resp-reg_C-effctor"/>
</dbReference>
<dbReference type="Pfam" id="PF00072">
    <property type="entry name" value="Response_reg"/>
    <property type="match status" value="1"/>
</dbReference>
<evidence type="ECO:0000259" key="6">
    <source>
        <dbReference type="PROSITE" id="PS50043"/>
    </source>
</evidence>
<dbReference type="EMBL" id="QCXQ01000002">
    <property type="protein sequence ID" value="PWG00498.1"/>
    <property type="molecule type" value="Genomic_DNA"/>
</dbReference>
<feature type="domain" description="Response regulatory" evidence="7">
    <location>
        <begin position="3"/>
        <end position="119"/>
    </location>
</feature>
<dbReference type="PROSITE" id="PS00622">
    <property type="entry name" value="HTH_LUXR_1"/>
    <property type="match status" value="1"/>
</dbReference>
<dbReference type="PROSITE" id="PS50043">
    <property type="entry name" value="HTH_LUXR_2"/>
    <property type="match status" value="1"/>
</dbReference>
<gene>
    <name evidence="8" type="ORF">DCM90_06115</name>
</gene>
<dbReference type="Proteomes" id="UP000245080">
    <property type="component" value="Unassembled WGS sequence"/>
</dbReference>
<dbReference type="SMART" id="SM00448">
    <property type="entry name" value="REC"/>
    <property type="match status" value="1"/>
</dbReference>
<dbReference type="PANTHER" id="PTHR43214:SF42">
    <property type="entry name" value="TRANSCRIPTIONAL REGULATORY PROTEIN DESR"/>
    <property type="match status" value="1"/>
</dbReference>
<dbReference type="GO" id="GO:0000160">
    <property type="term" value="P:phosphorelay signal transduction system"/>
    <property type="evidence" value="ECO:0007669"/>
    <property type="project" value="InterPro"/>
</dbReference>